<dbReference type="AlphaFoldDB" id="A0A165P1U8"/>
<dbReference type="PANTHER" id="PTHR13734">
    <property type="entry name" value="TRNA-NUCLEOTIDYLTRANSFERASE"/>
    <property type="match status" value="1"/>
</dbReference>
<dbReference type="PANTHER" id="PTHR13734:SF5">
    <property type="entry name" value="CCA TRNA NUCLEOTIDYLTRANSFERASE, MITOCHONDRIAL"/>
    <property type="match status" value="1"/>
</dbReference>
<dbReference type="InterPro" id="IPR043519">
    <property type="entry name" value="NT_sf"/>
</dbReference>
<dbReference type="InterPro" id="IPR002646">
    <property type="entry name" value="PolA_pol_head_dom"/>
</dbReference>
<reference evidence="7 8" key="1">
    <citation type="journal article" date="2016" name="Mol. Biol. Evol.">
        <title>Comparative Genomics of Early-Diverging Mushroom-Forming Fungi Provides Insights into the Origins of Lignocellulose Decay Capabilities.</title>
        <authorList>
            <person name="Nagy L.G."/>
            <person name="Riley R."/>
            <person name="Tritt A."/>
            <person name="Adam C."/>
            <person name="Daum C."/>
            <person name="Floudas D."/>
            <person name="Sun H."/>
            <person name="Yadav J.S."/>
            <person name="Pangilinan J."/>
            <person name="Larsson K.H."/>
            <person name="Matsuura K."/>
            <person name="Barry K."/>
            <person name="Labutti K."/>
            <person name="Kuo R."/>
            <person name="Ohm R.A."/>
            <person name="Bhattacharya S.S."/>
            <person name="Shirouzu T."/>
            <person name="Yoshinaga Y."/>
            <person name="Martin F.M."/>
            <person name="Grigoriev I.V."/>
            <person name="Hibbett D.S."/>
        </authorList>
    </citation>
    <scope>NUCLEOTIDE SEQUENCE [LARGE SCALE GENOMIC DNA]</scope>
    <source>
        <strain evidence="7 8">L-15889</strain>
    </source>
</reference>
<evidence type="ECO:0000256" key="3">
    <source>
        <dbReference type="ARBA" id="ARBA00022884"/>
    </source>
</evidence>
<organism evidence="7 8">
    <name type="scientific">Daedalea quercina L-15889</name>
    <dbReference type="NCBI Taxonomy" id="1314783"/>
    <lineage>
        <taxon>Eukaryota</taxon>
        <taxon>Fungi</taxon>
        <taxon>Dikarya</taxon>
        <taxon>Basidiomycota</taxon>
        <taxon>Agaricomycotina</taxon>
        <taxon>Agaricomycetes</taxon>
        <taxon>Polyporales</taxon>
        <taxon>Fomitopsis</taxon>
    </lineage>
</organism>
<dbReference type="OrthoDB" id="445712at2759"/>
<dbReference type="GO" id="GO:0052927">
    <property type="term" value="F:CC tRNA cytidylyltransferase activity"/>
    <property type="evidence" value="ECO:0007669"/>
    <property type="project" value="TreeGrafter"/>
</dbReference>
<feature type="region of interest" description="Disordered" evidence="5">
    <location>
        <begin position="524"/>
        <end position="545"/>
    </location>
</feature>
<dbReference type="STRING" id="1314783.A0A165P1U8"/>
<accession>A0A165P1U8</accession>
<dbReference type="GO" id="GO:0005739">
    <property type="term" value="C:mitochondrion"/>
    <property type="evidence" value="ECO:0007669"/>
    <property type="project" value="UniProtKB-ARBA"/>
</dbReference>
<evidence type="ECO:0000259" key="6">
    <source>
        <dbReference type="Pfam" id="PF01743"/>
    </source>
</evidence>
<dbReference type="CDD" id="cd05398">
    <property type="entry name" value="NT_ClassII-CCAase"/>
    <property type="match status" value="1"/>
</dbReference>
<evidence type="ECO:0000313" key="8">
    <source>
        <dbReference type="Proteomes" id="UP000076727"/>
    </source>
</evidence>
<sequence>MMIELTKEEDELCTLLDECTKHIKETEGLEVECRIAGGWVRDKILRISSHDIDVALSNMMGVTFATFFVDYCTNVKGLEVGRVARIESNPEQSKHLETARTTVLGRELDFVNLRSEEYAQNSRIPTRITFGTPLQDAMRRDITINALFYNVHTRAIEDHTGMGLDDMKNRIIRTPLSPMETFTDDPLRVLRAIRFASRYGFELSPPVRNAARNRDIQKALATKVSKERIGVEVEKMMQACDPLRAVTRIQELQLYSTVFQVSEQVAKTLSGPPAPSWRACGTAAILYTLCRHDPPPNLPRLHPALASFDKERRAALARLYLACALTPYQGITCKDVKKKKIHPASEMVLREGLKLGVQNHYLDGIPALFDACGFVSPRVTELAQGESPGDRREIGLFLHNPIVHKPPVITWELSLLFSLVQDLLADWSPETDVLDDIKASERIAQYNRLVTKIEELGLAALLDGKPLLDGNDLTGALAAKPGPWVRIAMNRVLEWRLSHPEGTKEECLEWVKGEHAAGNIVINAPGKRAQDQDTEQTEAAKKTKR</sequence>
<keyword evidence="2 4" id="KW-0808">Transferase</keyword>
<dbReference type="GO" id="GO:0003723">
    <property type="term" value="F:RNA binding"/>
    <property type="evidence" value="ECO:0007669"/>
    <property type="project" value="UniProtKB-KW"/>
</dbReference>
<dbReference type="EMBL" id="KV429074">
    <property type="protein sequence ID" value="KZT67656.1"/>
    <property type="molecule type" value="Genomic_DNA"/>
</dbReference>
<dbReference type="FunFam" id="3.30.460.10:FF:000019">
    <property type="entry name" value="tRNA nucleotidyltransferase cca2"/>
    <property type="match status" value="1"/>
</dbReference>
<protein>
    <recommendedName>
        <fullName evidence="6">Poly A polymerase head domain-containing protein</fullName>
    </recommendedName>
</protein>
<keyword evidence="8" id="KW-1185">Reference proteome</keyword>
<evidence type="ECO:0000256" key="4">
    <source>
        <dbReference type="RuleBase" id="RU003953"/>
    </source>
</evidence>
<dbReference type="GO" id="GO:0001680">
    <property type="term" value="P:tRNA 3'-terminal CCA addition"/>
    <property type="evidence" value="ECO:0007669"/>
    <property type="project" value="TreeGrafter"/>
</dbReference>
<gene>
    <name evidence="7" type="ORF">DAEQUDRAFT_728899</name>
</gene>
<feature type="domain" description="Poly A polymerase head" evidence="6">
    <location>
        <begin position="33"/>
        <end position="173"/>
    </location>
</feature>
<dbReference type="GO" id="GO:0052929">
    <property type="term" value="F:ATP:3'-cytidine-cytidine-tRNA adenylyltransferase activity"/>
    <property type="evidence" value="ECO:0007669"/>
    <property type="project" value="TreeGrafter"/>
</dbReference>
<dbReference type="Gene3D" id="1.10.3090.10">
    <property type="entry name" value="cca-adding enzyme, domain 2"/>
    <property type="match status" value="1"/>
</dbReference>
<evidence type="ECO:0000256" key="5">
    <source>
        <dbReference type="SAM" id="MobiDB-lite"/>
    </source>
</evidence>
<name>A0A165P1U8_9APHY</name>
<comment type="similarity">
    <text evidence="1 4">Belongs to the tRNA nucleotidyltransferase/poly(A) polymerase family.</text>
</comment>
<dbReference type="Proteomes" id="UP000076727">
    <property type="component" value="Unassembled WGS sequence"/>
</dbReference>
<evidence type="ECO:0000256" key="2">
    <source>
        <dbReference type="ARBA" id="ARBA00022679"/>
    </source>
</evidence>
<dbReference type="Pfam" id="PF01743">
    <property type="entry name" value="PolyA_pol"/>
    <property type="match status" value="1"/>
</dbReference>
<keyword evidence="3 4" id="KW-0694">RNA-binding</keyword>
<evidence type="ECO:0000256" key="1">
    <source>
        <dbReference type="ARBA" id="ARBA00007265"/>
    </source>
</evidence>
<dbReference type="SUPFAM" id="SSF81891">
    <property type="entry name" value="Poly A polymerase C-terminal region-like"/>
    <property type="match status" value="1"/>
</dbReference>
<dbReference type="Gene3D" id="3.30.460.10">
    <property type="entry name" value="Beta Polymerase, domain 2"/>
    <property type="match status" value="1"/>
</dbReference>
<evidence type="ECO:0000313" key="7">
    <source>
        <dbReference type="EMBL" id="KZT67656.1"/>
    </source>
</evidence>
<dbReference type="SUPFAM" id="SSF81301">
    <property type="entry name" value="Nucleotidyltransferase"/>
    <property type="match status" value="1"/>
</dbReference>
<proteinExistence type="inferred from homology"/>